<organism evidence="2 3">
    <name type="scientific">Brumicola pallidula DSM 14239 = ACAM 615</name>
    <dbReference type="NCBI Taxonomy" id="1121922"/>
    <lineage>
        <taxon>Bacteria</taxon>
        <taxon>Pseudomonadati</taxon>
        <taxon>Pseudomonadota</taxon>
        <taxon>Gammaproteobacteria</taxon>
        <taxon>Alteromonadales</taxon>
        <taxon>Alteromonadaceae</taxon>
        <taxon>Brumicola</taxon>
    </lineage>
</organism>
<dbReference type="InterPro" id="IPR009386">
    <property type="entry name" value="ZapG-like"/>
</dbReference>
<dbReference type="AlphaFoldDB" id="K6ZFP5"/>
<evidence type="ECO:0000256" key="1">
    <source>
        <dbReference type="SAM" id="Phobius"/>
    </source>
</evidence>
<name>K6ZFP5_9ALTE</name>
<keyword evidence="1" id="KW-0472">Membrane</keyword>
<gene>
    <name evidence="2" type="ORF">GPAL_0863</name>
</gene>
<dbReference type="STRING" id="1121922.GCA_000428905_01388"/>
<feature type="transmembrane region" description="Helical" evidence="1">
    <location>
        <begin position="6"/>
        <end position="25"/>
    </location>
</feature>
<keyword evidence="1" id="KW-0812">Transmembrane</keyword>
<evidence type="ECO:0000313" key="3">
    <source>
        <dbReference type="Proteomes" id="UP000006251"/>
    </source>
</evidence>
<dbReference type="Pfam" id="PF06295">
    <property type="entry name" value="ZapG-like"/>
    <property type="match status" value="1"/>
</dbReference>
<accession>K6ZFP5</accession>
<dbReference type="OrthoDB" id="6385810at2"/>
<sequence>MEIGTLITGIVIGSILGAIIGFIAVKNMRSNSENKVNHTEAELKALLAIQARQHLDISRQALTDIQNKTAALATHLNEYEESLAQATMTAADSKDSFFGEHASVFLRNSLKANKNDLALAQPDTQPRDFANSGSGVFVGVAAKAPKENKSEGQ</sequence>
<comment type="caution">
    <text evidence="2">The sequence shown here is derived from an EMBL/GenBank/DDBJ whole genome shotgun (WGS) entry which is preliminary data.</text>
</comment>
<protein>
    <recommendedName>
        <fullName evidence="4">Cytochrome d ubiquinol oxidase subunit III</fullName>
    </recommendedName>
</protein>
<evidence type="ECO:0000313" key="2">
    <source>
        <dbReference type="EMBL" id="GAC27743.1"/>
    </source>
</evidence>
<keyword evidence="3" id="KW-1185">Reference proteome</keyword>
<proteinExistence type="predicted"/>
<evidence type="ECO:0008006" key="4">
    <source>
        <dbReference type="Google" id="ProtNLM"/>
    </source>
</evidence>
<keyword evidence="1" id="KW-1133">Transmembrane helix</keyword>
<reference evidence="3" key="1">
    <citation type="journal article" date="2014" name="Environ. Microbiol.">
        <title>Comparative genomics of the marine bacterial genus Glaciecola reveals the high degree of genomic diversity and genomic characteristic for cold adaptation.</title>
        <authorList>
            <person name="Qin Q.L."/>
            <person name="Xie B.B."/>
            <person name="Yu Y."/>
            <person name="Shu Y.L."/>
            <person name="Rong J.C."/>
            <person name="Zhang Y.J."/>
            <person name="Zhao D.L."/>
            <person name="Chen X.L."/>
            <person name="Zhang X.Y."/>
            <person name="Chen B."/>
            <person name="Zhou B.C."/>
            <person name="Zhang Y.Z."/>
        </authorList>
    </citation>
    <scope>NUCLEOTIDE SEQUENCE [LARGE SCALE GENOMIC DNA]</scope>
    <source>
        <strain evidence="3">ACAM 615</strain>
    </source>
</reference>
<dbReference type="EMBL" id="BAEQ01000016">
    <property type="protein sequence ID" value="GAC27743.1"/>
    <property type="molecule type" value="Genomic_DNA"/>
</dbReference>
<dbReference type="Proteomes" id="UP000006251">
    <property type="component" value="Unassembled WGS sequence"/>
</dbReference>